<keyword evidence="3" id="KW-0966">Cell projection</keyword>
<keyword evidence="2" id="KW-0969">Cilium</keyword>
<evidence type="ECO:0000259" key="6">
    <source>
        <dbReference type="SMART" id="SM00394"/>
    </source>
</evidence>
<dbReference type="SUPFAM" id="SSF47391">
    <property type="entry name" value="Dimerization-anchoring domain of cAMP-dependent PK regulatory subunit"/>
    <property type="match status" value="1"/>
</dbReference>
<accession>C9ZYR7</accession>
<sequence length="275" mass="32421">METFRERTLANRYQPRQHLPPEFPGVLKEYAREVLREQPEDILQWSANYFKRLAREMDAKPAGEHRMTAPALPHLESRPNTREEEEEEYGERLQQYIDMFVEHDSETMGFYPRNNGVLPVKAIKEALLKSYGLTLPQALYVLTATQLVEKEPVNYAEFACESFPALRFVWSTEHNFQVSNREDTTVHGLSRIDVQQEFLKLLRFADRSDTSLLSIDQYMDVLRCAPYHLTTRDLRILRVEAELNERHEVNYEEELLHIFDRLLLAEQFAQLDSDD</sequence>
<dbReference type="OrthoDB" id="26525at2759"/>
<dbReference type="Gene3D" id="1.20.890.10">
    <property type="entry name" value="cAMP-dependent protein kinase regulatory subunit, dimerization-anchoring domain"/>
    <property type="match status" value="1"/>
</dbReference>
<dbReference type="GeneID" id="23860678"/>
<dbReference type="AlphaFoldDB" id="C9ZYR7"/>
<dbReference type="PANTHER" id="PTHR14952">
    <property type="entry name" value="ROPPORIN-1-LIKE PROTEIN"/>
    <property type="match status" value="1"/>
</dbReference>
<dbReference type="CDD" id="cd22984">
    <property type="entry name" value="DD_CrRSP7-like"/>
    <property type="match status" value="1"/>
</dbReference>
<proteinExistence type="inferred from homology"/>
<name>C9ZYR7_TRYB9</name>
<evidence type="ECO:0000256" key="1">
    <source>
        <dbReference type="ARBA" id="ARBA00004230"/>
    </source>
</evidence>
<dbReference type="InterPro" id="IPR011992">
    <property type="entry name" value="EF-hand-dom_pair"/>
</dbReference>
<feature type="region of interest" description="Disordered" evidence="5">
    <location>
        <begin position="1"/>
        <end position="22"/>
    </location>
</feature>
<reference evidence="8" key="1">
    <citation type="journal article" date="2010" name="PLoS Negl. Trop. Dis.">
        <title>The genome sequence of Trypanosoma brucei gambiense, causative agent of chronic human african trypanosomiasis.</title>
        <authorList>
            <person name="Jackson A.P."/>
            <person name="Sanders M."/>
            <person name="Berry A."/>
            <person name="McQuillan J."/>
            <person name="Aslett M.A."/>
            <person name="Quail M.A."/>
            <person name="Chukualim B."/>
            <person name="Capewell P."/>
            <person name="MacLeod A."/>
            <person name="Melville S.E."/>
            <person name="Gibson W."/>
            <person name="Barry J.D."/>
            <person name="Berriman M."/>
            <person name="Hertz-Fowler C."/>
        </authorList>
    </citation>
    <scope>NUCLEOTIDE SEQUENCE [LARGE SCALE GENOMIC DNA]</scope>
    <source>
        <strain evidence="8">MHOM/CI/86/DAL972</strain>
    </source>
</reference>
<keyword evidence="2" id="KW-0282">Flagellum</keyword>
<dbReference type="GO" id="GO:0031514">
    <property type="term" value="C:motile cilium"/>
    <property type="evidence" value="ECO:0007669"/>
    <property type="project" value="UniProtKB-SubCell"/>
</dbReference>
<evidence type="ECO:0000256" key="2">
    <source>
        <dbReference type="ARBA" id="ARBA00022846"/>
    </source>
</evidence>
<dbReference type="RefSeq" id="XP_011776832.1">
    <property type="nucleotide sequence ID" value="XM_011778530.1"/>
</dbReference>
<feature type="domain" description="RIIa" evidence="6">
    <location>
        <begin position="21"/>
        <end position="58"/>
    </location>
</feature>
<protein>
    <recommendedName>
        <fullName evidence="6">RIIa domain-containing protein</fullName>
    </recommendedName>
</protein>
<dbReference type="SMART" id="SM00394">
    <property type="entry name" value="RIIa"/>
    <property type="match status" value="1"/>
</dbReference>
<dbReference type="Pfam" id="PF02197">
    <property type="entry name" value="RIIa"/>
    <property type="match status" value="1"/>
</dbReference>
<evidence type="ECO:0000313" key="8">
    <source>
        <dbReference type="Proteomes" id="UP000002316"/>
    </source>
</evidence>
<comment type="subcellular location">
    <subcellularLocation>
        <location evidence="1">Cell projection</location>
        <location evidence="1">Cilium</location>
        <location evidence="1">Flagellum</location>
    </subcellularLocation>
</comment>
<feature type="region of interest" description="Disordered" evidence="5">
    <location>
        <begin position="61"/>
        <end position="89"/>
    </location>
</feature>
<dbReference type="InterPro" id="IPR003117">
    <property type="entry name" value="cAMP_dep_PK_reg_su_I/II_a/b"/>
</dbReference>
<evidence type="ECO:0000313" key="7">
    <source>
        <dbReference type="EMBL" id="CBH14566.1"/>
    </source>
</evidence>
<dbReference type="KEGG" id="tbg:TbgDal_IX6420"/>
<dbReference type="EMBL" id="FN554972">
    <property type="protein sequence ID" value="CBH14566.1"/>
    <property type="molecule type" value="Genomic_DNA"/>
</dbReference>
<evidence type="ECO:0000256" key="3">
    <source>
        <dbReference type="ARBA" id="ARBA00023273"/>
    </source>
</evidence>
<dbReference type="FunFam" id="1.20.890.10:FF:000004">
    <property type="entry name" value="ropporin-1-like protein isoform X2"/>
    <property type="match status" value="1"/>
</dbReference>
<organism evidence="7 8">
    <name type="scientific">Trypanosoma brucei gambiense (strain MHOM/CI/86/DAL972)</name>
    <dbReference type="NCBI Taxonomy" id="679716"/>
    <lineage>
        <taxon>Eukaryota</taxon>
        <taxon>Discoba</taxon>
        <taxon>Euglenozoa</taxon>
        <taxon>Kinetoplastea</taxon>
        <taxon>Metakinetoplastina</taxon>
        <taxon>Trypanosomatida</taxon>
        <taxon>Trypanosomatidae</taxon>
        <taxon>Trypanosoma</taxon>
    </lineage>
</organism>
<dbReference type="PANTHER" id="PTHR14952:SF19">
    <property type="entry name" value="RIIA DOMAIN-CONTAINING PROTEIN"/>
    <property type="match status" value="1"/>
</dbReference>
<dbReference type="Proteomes" id="UP000002316">
    <property type="component" value="Chromosome 9"/>
</dbReference>
<comment type="similarity">
    <text evidence="4">Belongs to the ropporin family.</text>
</comment>
<gene>
    <name evidence="7" type="ORF">TbgDal_IX6420</name>
</gene>
<evidence type="ECO:0000256" key="5">
    <source>
        <dbReference type="SAM" id="MobiDB-lite"/>
    </source>
</evidence>
<dbReference type="SUPFAM" id="SSF47473">
    <property type="entry name" value="EF-hand"/>
    <property type="match status" value="1"/>
</dbReference>
<evidence type="ECO:0000256" key="4">
    <source>
        <dbReference type="ARBA" id="ARBA00035651"/>
    </source>
</evidence>